<evidence type="ECO:0000313" key="2">
    <source>
        <dbReference type="EMBL" id="PQA90422.1"/>
    </source>
</evidence>
<dbReference type="AlphaFoldDB" id="A0A1N7NME4"/>
<reference evidence="2 5" key="1">
    <citation type="submission" date="2016-11" db="EMBL/GenBank/DDBJ databases">
        <title>Whole genomes of Flavobacteriaceae.</title>
        <authorList>
            <person name="Stine C."/>
            <person name="Li C."/>
            <person name="Tadesse D."/>
        </authorList>
    </citation>
    <scope>NUCLEOTIDE SEQUENCE [LARGE SCALE GENOMIC DNA]</scope>
    <source>
        <strain evidence="2 5">DSM 21068</strain>
    </source>
</reference>
<evidence type="ECO:0000313" key="4">
    <source>
        <dbReference type="Proteomes" id="UP000186246"/>
    </source>
</evidence>
<accession>A0A1N7NME4</accession>
<keyword evidence="5" id="KW-1185">Reference proteome</keyword>
<dbReference type="Proteomes" id="UP000238314">
    <property type="component" value="Unassembled WGS sequence"/>
</dbReference>
<dbReference type="RefSeq" id="WP_076452358.1">
    <property type="nucleotide sequence ID" value="NZ_FTOJ01000008.1"/>
</dbReference>
<reference evidence="4" key="2">
    <citation type="submission" date="2017-01" db="EMBL/GenBank/DDBJ databases">
        <authorList>
            <person name="Varghese N."/>
            <person name="Submissions S."/>
        </authorList>
    </citation>
    <scope>NUCLEOTIDE SEQUENCE [LARGE SCALE GENOMIC DNA]</scope>
    <source>
        <strain evidence="4">DSM 21068</strain>
    </source>
</reference>
<gene>
    <name evidence="2" type="ORF">B0A70_13875</name>
    <name evidence="3" type="ORF">SAMN05421796_108150</name>
</gene>
<keyword evidence="1" id="KW-1133">Transmembrane helix</keyword>
<dbReference type="Proteomes" id="UP000186246">
    <property type="component" value="Unassembled WGS sequence"/>
</dbReference>
<evidence type="ECO:0000313" key="3">
    <source>
        <dbReference type="EMBL" id="SIS99440.1"/>
    </source>
</evidence>
<sequence length="276" mass="30174">MIFNIIINTLLCEILIFLYIYTPKKFYYIKKIKTFVKCLFVAGGLLLINSLNSCSTDGDQSSIEQASNLKSTDKVSETLLGLGVKKINVNDGVIKFETFGDFLYRDKAVNFSNYTIYSSNGVLSTQNSSLYIDRDGDVAYSNSFVQNQKLKNVDFTKEMGQDDLILILAYLELKEDIVDSETESQTSVLGNKTSYAERQSEIASGKFAGGGGGCSFFNIRRACGFGFTQAEADADLWVATANFAAQHMGQGCVSIGGVSHKDAGFAALSIQSFCCP</sequence>
<keyword evidence="1" id="KW-0812">Transmembrane</keyword>
<feature type="transmembrane region" description="Helical" evidence="1">
    <location>
        <begin position="6"/>
        <end position="22"/>
    </location>
</feature>
<reference evidence="3" key="3">
    <citation type="submission" date="2017-01" db="EMBL/GenBank/DDBJ databases">
        <authorList>
            <person name="Mah S.A."/>
            <person name="Swanson W.J."/>
            <person name="Moy G.W."/>
            <person name="Vacquier V.D."/>
        </authorList>
    </citation>
    <scope>NUCLEOTIDE SEQUENCE [LARGE SCALE GENOMIC DNA]</scope>
    <source>
        <strain evidence="3">DSM 21068</strain>
    </source>
</reference>
<proteinExistence type="predicted"/>
<evidence type="ECO:0000256" key="1">
    <source>
        <dbReference type="SAM" id="Phobius"/>
    </source>
</evidence>
<evidence type="ECO:0000313" key="5">
    <source>
        <dbReference type="Proteomes" id="UP000238314"/>
    </source>
</evidence>
<dbReference type="EMBL" id="FTOJ01000008">
    <property type="protein sequence ID" value="SIS99440.1"/>
    <property type="molecule type" value="Genomic_DNA"/>
</dbReference>
<keyword evidence="1" id="KW-0472">Membrane</keyword>
<name>A0A1N7NME4_9FLAO</name>
<dbReference type="EMBL" id="MUGO01000024">
    <property type="protein sequence ID" value="PQA90422.1"/>
    <property type="molecule type" value="Genomic_DNA"/>
</dbReference>
<protein>
    <submittedName>
        <fullName evidence="3">Uncharacterized protein</fullName>
    </submittedName>
</protein>
<organism evidence="3 4">
    <name type="scientific">Chryseobacterium piscicola</name>
    <dbReference type="NCBI Taxonomy" id="551459"/>
    <lineage>
        <taxon>Bacteria</taxon>
        <taxon>Pseudomonadati</taxon>
        <taxon>Bacteroidota</taxon>
        <taxon>Flavobacteriia</taxon>
        <taxon>Flavobacteriales</taxon>
        <taxon>Weeksellaceae</taxon>
        <taxon>Chryseobacterium group</taxon>
        <taxon>Chryseobacterium</taxon>
    </lineage>
</organism>